<proteinExistence type="inferred from homology"/>
<dbReference type="InterPro" id="IPR002105">
    <property type="entry name" value="Dockerin_1_rpt"/>
</dbReference>
<dbReference type="AlphaFoldDB" id="G8LST5"/>
<evidence type="ECO:0000256" key="1">
    <source>
        <dbReference type="ARBA" id="ARBA00001695"/>
    </source>
</evidence>
<reference evidence="10" key="1">
    <citation type="submission" date="2011-12" db="EMBL/GenBank/DDBJ databases">
        <title>Complete sequence of Clostridium clariflavum DSM 19732.</title>
        <authorList>
            <consortium name="US DOE Joint Genome Institute"/>
            <person name="Lucas S."/>
            <person name="Han J."/>
            <person name="Lapidus A."/>
            <person name="Cheng J.-F."/>
            <person name="Goodwin L."/>
            <person name="Pitluck S."/>
            <person name="Peters L."/>
            <person name="Teshima H."/>
            <person name="Detter J.C."/>
            <person name="Han C."/>
            <person name="Tapia R."/>
            <person name="Land M."/>
            <person name="Hauser L."/>
            <person name="Kyrpides N."/>
            <person name="Ivanova N."/>
            <person name="Pagani I."/>
            <person name="Kitzmiller T."/>
            <person name="Lynd L."/>
            <person name="Izquierdo J."/>
            <person name="Woyke T."/>
        </authorList>
    </citation>
    <scope>NUCLEOTIDE SEQUENCE [LARGE SCALE GENOMIC DNA]</scope>
    <source>
        <strain evidence="10">DSM 19732 / NBRC 101661 / EBR45</strain>
    </source>
</reference>
<accession>G8LST5</accession>
<evidence type="ECO:0000256" key="4">
    <source>
        <dbReference type="ARBA" id="ARBA00022801"/>
    </source>
</evidence>
<organism evidence="9 10">
    <name type="scientific">Acetivibrio clariflavus (strain DSM 19732 / NBRC 101661 / EBR45)</name>
    <name type="common">Clostridium clariflavum</name>
    <dbReference type="NCBI Taxonomy" id="720554"/>
    <lineage>
        <taxon>Bacteria</taxon>
        <taxon>Bacillati</taxon>
        <taxon>Bacillota</taxon>
        <taxon>Clostridia</taxon>
        <taxon>Eubacteriales</taxon>
        <taxon>Oscillospiraceae</taxon>
        <taxon>Acetivibrio</taxon>
    </lineage>
</organism>
<dbReference type="SUPFAM" id="SSF51445">
    <property type="entry name" value="(Trans)glycosidases"/>
    <property type="match status" value="1"/>
</dbReference>
<keyword evidence="4 6" id="KW-0378">Hydrolase</keyword>
<dbReference type="RefSeq" id="WP_014256947.1">
    <property type="nucleotide sequence ID" value="NC_016627.1"/>
</dbReference>
<dbReference type="GO" id="GO:0045490">
    <property type="term" value="P:pectin catabolic process"/>
    <property type="evidence" value="ECO:0007669"/>
    <property type="project" value="TreeGrafter"/>
</dbReference>
<dbReference type="GO" id="GO:0015926">
    <property type="term" value="F:glucosidase activity"/>
    <property type="evidence" value="ECO:0007669"/>
    <property type="project" value="InterPro"/>
</dbReference>
<dbReference type="OrthoDB" id="9768786at2"/>
<evidence type="ECO:0000313" key="10">
    <source>
        <dbReference type="Proteomes" id="UP000005435"/>
    </source>
</evidence>
<sequence precursor="true">MKRGIFLPSIAVVFCLSVVLNFYTGVFSPAPIQAASFANGADVSWLPQMEAKGYKFYDDYGVQKDCLQILKEHGINSIRLRVWVNPSNDPYNGHCSKDEVVEMAKRCKNMGFRIMINFHYSDSWADPGKQYKPAAWANHSTNQLYTDIYNHTYDVLSALKVNGVIPEWVQVGNETNNGMLWEDGKASVNMRNFAWMINSGYDAVKAVFPETKVIVHLSNGYDNSLFRWMFDGLRNNGAKFDVIGMSLYPEPDNWWTLNNQCLYNMNDMVSRYGKEVMICEVGMASNAASAAKEMITDLLQKVASVPGGKGLGVFYWEPQCYNWAGYGKGAWNTNGRPTIALDAFLSNNSGLPTSTPTPTLPPTPIGTTPKPTNNEFVYGDINGDKRVDSIDYALLKSYLLGFSSEFPYVNGKKAADVNCDGNVDSIDFALLKGYLLGIFNYLPVGV</sequence>
<dbReference type="Pfam" id="PF07745">
    <property type="entry name" value="Glyco_hydro_53"/>
    <property type="match status" value="1"/>
</dbReference>
<dbReference type="EC" id="3.2.1.89" evidence="3 6"/>
<protein>
    <recommendedName>
        <fullName evidence="3 6">Arabinogalactan endo-beta-1,4-galactanase</fullName>
        <ecNumber evidence="3 6">3.2.1.89</ecNumber>
    </recommendedName>
</protein>
<reference evidence="9 10" key="2">
    <citation type="journal article" date="2012" name="Stand. Genomic Sci.">
        <title>Complete Genome Sequence of Clostridium clariflavum DSM 19732.</title>
        <authorList>
            <person name="Izquierdo J.A."/>
            <person name="Goodwin L."/>
            <person name="Davenport K.W."/>
            <person name="Teshima H."/>
            <person name="Bruce D."/>
            <person name="Detter C."/>
            <person name="Tapia R."/>
            <person name="Han S."/>
            <person name="Land M."/>
            <person name="Hauser L."/>
            <person name="Jeffries C.D."/>
            <person name="Han J."/>
            <person name="Pitluck S."/>
            <person name="Nolan M."/>
            <person name="Chen A."/>
            <person name="Huntemann M."/>
            <person name="Mavromatis K."/>
            <person name="Mikhailova N."/>
            <person name="Liolios K."/>
            <person name="Woyke T."/>
            <person name="Lynd L.R."/>
        </authorList>
    </citation>
    <scope>NUCLEOTIDE SEQUENCE [LARGE SCALE GENOMIC DNA]</scope>
    <source>
        <strain evidence="10">DSM 19732 / NBRC 101661 / EBR45</strain>
    </source>
</reference>
<keyword evidence="5 6" id="KW-0326">Glycosidase</keyword>
<comment type="catalytic activity">
    <reaction evidence="1 6">
        <text>The enzyme specifically hydrolyzes (1-&gt;4)-beta-D-galactosidic linkages in type I arabinogalactans.</text>
        <dbReference type="EC" id="3.2.1.89"/>
    </reaction>
</comment>
<dbReference type="InterPro" id="IPR011683">
    <property type="entry name" value="Glyco_hydro_53"/>
</dbReference>
<feature type="domain" description="Dockerin" evidence="8">
    <location>
        <begin position="374"/>
        <end position="444"/>
    </location>
</feature>
<dbReference type="SUPFAM" id="SSF63446">
    <property type="entry name" value="Type I dockerin domain"/>
    <property type="match status" value="1"/>
</dbReference>
<evidence type="ECO:0000256" key="6">
    <source>
        <dbReference type="RuleBase" id="RU361192"/>
    </source>
</evidence>
<dbReference type="Gene3D" id="3.20.20.80">
    <property type="entry name" value="Glycosidases"/>
    <property type="match status" value="1"/>
</dbReference>
<evidence type="ECO:0000256" key="7">
    <source>
        <dbReference type="SAM" id="MobiDB-lite"/>
    </source>
</evidence>
<name>G8LST5_ACECE</name>
<dbReference type="GO" id="GO:0031218">
    <property type="term" value="F:arabinogalactan endo-1,4-beta-galactosidase activity"/>
    <property type="evidence" value="ECO:0007669"/>
    <property type="project" value="UniProtKB-EC"/>
</dbReference>
<dbReference type="Gene3D" id="1.10.1330.10">
    <property type="entry name" value="Dockerin domain"/>
    <property type="match status" value="1"/>
</dbReference>
<evidence type="ECO:0000256" key="3">
    <source>
        <dbReference type="ARBA" id="ARBA00012556"/>
    </source>
</evidence>
<dbReference type="EMBL" id="CP003065">
    <property type="protein sequence ID" value="AEV70448.1"/>
    <property type="molecule type" value="Genomic_DNA"/>
</dbReference>
<dbReference type="Pfam" id="PF00404">
    <property type="entry name" value="Dockerin_1"/>
    <property type="match status" value="1"/>
</dbReference>
<dbReference type="Proteomes" id="UP000005435">
    <property type="component" value="Chromosome"/>
</dbReference>
<dbReference type="InterPro" id="IPR036439">
    <property type="entry name" value="Dockerin_dom_sf"/>
</dbReference>
<dbReference type="InterPro" id="IPR016134">
    <property type="entry name" value="Dockerin_dom"/>
</dbReference>
<dbReference type="PANTHER" id="PTHR34983">
    <property type="entry name" value="ARABINOGALACTAN ENDO-BETA-1,4-GALACTANASE A"/>
    <property type="match status" value="1"/>
</dbReference>
<dbReference type="KEGG" id="ccl:Clocl_4012"/>
<keyword evidence="10" id="KW-1185">Reference proteome</keyword>
<dbReference type="eggNOG" id="COG3867">
    <property type="taxonomic scope" value="Bacteria"/>
</dbReference>
<dbReference type="PANTHER" id="PTHR34983:SF1">
    <property type="entry name" value="ARABINOGALACTAN ENDO-BETA-1,4-GALACTANASE A"/>
    <property type="match status" value="1"/>
</dbReference>
<evidence type="ECO:0000259" key="8">
    <source>
        <dbReference type="PROSITE" id="PS51766"/>
    </source>
</evidence>
<comment type="similarity">
    <text evidence="2 6">Belongs to the glycosyl hydrolase 53 family.</text>
</comment>
<dbReference type="PROSITE" id="PS51766">
    <property type="entry name" value="DOCKERIN"/>
    <property type="match status" value="1"/>
</dbReference>
<dbReference type="InterPro" id="IPR017853">
    <property type="entry name" value="GH"/>
</dbReference>
<evidence type="ECO:0000256" key="5">
    <source>
        <dbReference type="ARBA" id="ARBA00023295"/>
    </source>
</evidence>
<dbReference type="CDD" id="cd14256">
    <property type="entry name" value="Dockerin_I"/>
    <property type="match status" value="1"/>
</dbReference>
<evidence type="ECO:0000313" key="9">
    <source>
        <dbReference type="EMBL" id="AEV70448.1"/>
    </source>
</evidence>
<dbReference type="STRING" id="720554.Clocl_4012"/>
<gene>
    <name evidence="9" type="ordered locus">Clocl_4012</name>
</gene>
<evidence type="ECO:0000256" key="2">
    <source>
        <dbReference type="ARBA" id="ARBA00010687"/>
    </source>
</evidence>
<feature type="region of interest" description="Disordered" evidence="7">
    <location>
        <begin position="352"/>
        <end position="372"/>
    </location>
</feature>
<dbReference type="HOGENOM" id="CLU_011259_2_3_9"/>